<proteinExistence type="predicted"/>
<dbReference type="OrthoDB" id="2431049at2759"/>
<dbReference type="InterPro" id="IPR038608">
    <property type="entry name" value="Csm1/Pcs1_C_sf"/>
</dbReference>
<gene>
    <name evidence="4" type="ORF">BKA67DRAFT_545492</name>
</gene>
<dbReference type="InterPro" id="IPR040349">
    <property type="entry name" value="Csm1/Pcs1"/>
</dbReference>
<dbReference type="AlphaFoldDB" id="A0A9P8UWY9"/>
<dbReference type="GO" id="GO:1990644">
    <property type="term" value="F:microtubule site clamp"/>
    <property type="evidence" value="ECO:0007669"/>
    <property type="project" value="TreeGrafter"/>
</dbReference>
<sequence>MPKPKTAALLALVESEDEDLSQILEPVAPNNNAQKMPPAKRGRPAATSKATADRKALEEKATNAQTAPACARGKKRPAADDIEPAGDAQDESTIDLGPKPKSTRGRPPKAAKTLTQAEELSMADETGQPAAQPAKRGRKPKAQVATPPAEIEIPETQQVAPAGLAEPSLEIPETQPVEVYDELDDSIEDEQVEDLPSYNRAAVSSVQRMQHYIMPSTGARAHLVPMSTSRMQYRQAVPFSASRVRPMAALDTEADDPSLRRRIGELTRKYDNLEVKYRDLREIGVKEAEANYDRLKRQGDERAKTANELIETLKAQLAAQTELAKEGQRLKQQLEASENRAAELEDKVSTTHRSLSEAKTEIKTLSTRLAASRAAEAASVKVPGSARKGNIGDKRVLANAEAAIQSAQVKEDLYADLTGLIVRGFKKENDEEIYDCLQTGRNGTLHFKLSVTPDDESEDLDGAQFMYLPQLDSNRDSDLLDVLPDYLTEEITFPRTHAAKFYSRVMKFLTEKLE</sequence>
<feature type="coiled-coil region" evidence="1">
    <location>
        <begin position="263"/>
        <end position="375"/>
    </location>
</feature>
<feature type="compositionally biased region" description="Acidic residues" evidence="2">
    <location>
        <begin position="80"/>
        <end position="93"/>
    </location>
</feature>
<keyword evidence="5" id="KW-1185">Reference proteome</keyword>
<keyword evidence="1" id="KW-0175">Coiled coil</keyword>
<dbReference type="GO" id="GO:0051315">
    <property type="term" value="P:attachment of mitotic spindle microtubules to kinetochore"/>
    <property type="evidence" value="ECO:0007669"/>
    <property type="project" value="TreeGrafter"/>
</dbReference>
<evidence type="ECO:0000256" key="1">
    <source>
        <dbReference type="SAM" id="Coils"/>
    </source>
</evidence>
<dbReference type="Proteomes" id="UP000758603">
    <property type="component" value="Unassembled WGS sequence"/>
</dbReference>
<evidence type="ECO:0000256" key="2">
    <source>
        <dbReference type="SAM" id="MobiDB-lite"/>
    </source>
</evidence>
<organism evidence="4 5">
    <name type="scientific">Truncatella angustata</name>
    <dbReference type="NCBI Taxonomy" id="152316"/>
    <lineage>
        <taxon>Eukaryota</taxon>
        <taxon>Fungi</taxon>
        <taxon>Dikarya</taxon>
        <taxon>Ascomycota</taxon>
        <taxon>Pezizomycotina</taxon>
        <taxon>Sordariomycetes</taxon>
        <taxon>Xylariomycetidae</taxon>
        <taxon>Amphisphaeriales</taxon>
        <taxon>Sporocadaceae</taxon>
        <taxon>Truncatella</taxon>
    </lineage>
</organism>
<protein>
    <submittedName>
        <fullName evidence="4">Chromosome segregation protein Csm1/Pcs1-domain-containing protein</fullName>
    </submittedName>
</protein>
<dbReference type="PANTHER" id="PTHR28006:SF1">
    <property type="entry name" value="MONOPOLIN COMPLEX SUBUNIT CSM1"/>
    <property type="match status" value="1"/>
</dbReference>
<dbReference type="Pfam" id="PF12539">
    <property type="entry name" value="Csm1"/>
    <property type="match status" value="1"/>
</dbReference>
<dbReference type="GO" id="GO:0034506">
    <property type="term" value="C:chromosome, centromeric core domain"/>
    <property type="evidence" value="ECO:0007669"/>
    <property type="project" value="TreeGrafter"/>
</dbReference>
<accession>A0A9P8UWY9</accession>
<dbReference type="GO" id="GO:0072686">
    <property type="term" value="C:mitotic spindle"/>
    <property type="evidence" value="ECO:0007669"/>
    <property type="project" value="TreeGrafter"/>
</dbReference>
<dbReference type="GeneID" id="70130220"/>
<feature type="domain" description="Monopolin complex subunit Csm1/Pcs1 C-terminal" evidence="3">
    <location>
        <begin position="408"/>
        <end position="495"/>
    </location>
</feature>
<evidence type="ECO:0000313" key="5">
    <source>
        <dbReference type="Proteomes" id="UP000758603"/>
    </source>
</evidence>
<feature type="compositionally biased region" description="Basic and acidic residues" evidence="2">
    <location>
        <begin position="51"/>
        <end position="61"/>
    </location>
</feature>
<feature type="region of interest" description="Disordered" evidence="2">
    <location>
        <begin position="16"/>
        <end position="167"/>
    </location>
</feature>
<comment type="caution">
    <text evidence="4">The sequence shown here is derived from an EMBL/GenBank/DDBJ whole genome shotgun (WGS) entry which is preliminary data.</text>
</comment>
<dbReference type="InterPro" id="IPR020981">
    <property type="entry name" value="Csm1/Pcs1_C"/>
</dbReference>
<evidence type="ECO:0000259" key="3">
    <source>
        <dbReference type="Pfam" id="PF12539"/>
    </source>
</evidence>
<dbReference type="FunFam" id="3.90.1150.80:FF:000001">
    <property type="entry name" value="Chromosome segregation protein (Pcs1)"/>
    <property type="match status" value="1"/>
</dbReference>
<name>A0A9P8UWY9_9PEZI</name>
<dbReference type="GO" id="GO:0033551">
    <property type="term" value="C:monopolin complex"/>
    <property type="evidence" value="ECO:0007669"/>
    <property type="project" value="InterPro"/>
</dbReference>
<dbReference type="CDD" id="cd23787">
    <property type="entry name" value="RWD_CSM1"/>
    <property type="match status" value="1"/>
</dbReference>
<dbReference type="EMBL" id="JAGPXC010000001">
    <property type="protein sequence ID" value="KAH6659708.1"/>
    <property type="molecule type" value="Genomic_DNA"/>
</dbReference>
<dbReference type="PANTHER" id="PTHR28006">
    <property type="entry name" value="MONOPOLIN COMPLEX SUBUNIT CSM1"/>
    <property type="match status" value="1"/>
</dbReference>
<dbReference type="Gene3D" id="3.90.1150.80">
    <property type="match status" value="1"/>
</dbReference>
<dbReference type="GO" id="GO:0045144">
    <property type="term" value="P:meiotic sister chromatid segregation"/>
    <property type="evidence" value="ECO:0007669"/>
    <property type="project" value="TreeGrafter"/>
</dbReference>
<dbReference type="RefSeq" id="XP_045963839.1">
    <property type="nucleotide sequence ID" value="XM_046101328.1"/>
</dbReference>
<reference evidence="4" key="1">
    <citation type="journal article" date="2021" name="Nat. Commun.">
        <title>Genetic determinants of endophytism in the Arabidopsis root mycobiome.</title>
        <authorList>
            <person name="Mesny F."/>
            <person name="Miyauchi S."/>
            <person name="Thiergart T."/>
            <person name="Pickel B."/>
            <person name="Atanasova L."/>
            <person name="Karlsson M."/>
            <person name="Huettel B."/>
            <person name="Barry K.W."/>
            <person name="Haridas S."/>
            <person name="Chen C."/>
            <person name="Bauer D."/>
            <person name="Andreopoulos W."/>
            <person name="Pangilinan J."/>
            <person name="LaButti K."/>
            <person name="Riley R."/>
            <person name="Lipzen A."/>
            <person name="Clum A."/>
            <person name="Drula E."/>
            <person name="Henrissat B."/>
            <person name="Kohler A."/>
            <person name="Grigoriev I.V."/>
            <person name="Martin F.M."/>
            <person name="Hacquard S."/>
        </authorList>
    </citation>
    <scope>NUCLEOTIDE SEQUENCE</scope>
    <source>
        <strain evidence="4">MPI-SDFR-AT-0073</strain>
    </source>
</reference>
<evidence type="ECO:0000313" key="4">
    <source>
        <dbReference type="EMBL" id="KAH6659708.1"/>
    </source>
</evidence>
<dbReference type="GO" id="GO:0005730">
    <property type="term" value="C:nucleolus"/>
    <property type="evidence" value="ECO:0007669"/>
    <property type="project" value="TreeGrafter"/>
</dbReference>